<dbReference type="InterPro" id="IPR007201">
    <property type="entry name" value="Mei2-like_Rrm_C"/>
</dbReference>
<dbReference type="GO" id="GO:0003723">
    <property type="term" value="F:RNA binding"/>
    <property type="evidence" value="ECO:0000318"/>
    <property type="project" value="GO_Central"/>
</dbReference>
<dbReference type="Proteomes" id="UP000002051">
    <property type="component" value="Chromosome 5"/>
</dbReference>
<sequence>MTMQQRIYDLNPNAEPFYPQNLTVPTPKTQSRMVYDRKRTQIQQKTSKSTYHRVETSIPFPKTIEEAEALHITTVMIRNIPNQFRFDNLLKILDDHCFEINKNADPEDWSKYNIVYLPMDYMKHALERRMSNLGYAFVNFTTPAAAFKFYKQFNGFAWNVRQNRKICEINAAQHQGKESLIMIFSQKVFRCKNPDFLPILFSAGRDGFNRRMSGISIGIHVRGLPFTRRNISF</sequence>
<dbReference type="EMBL" id="CM001221">
    <property type="protein sequence ID" value="AES97764.2"/>
    <property type="molecule type" value="Genomic_DNA"/>
</dbReference>
<dbReference type="HOGENOM" id="CLU_096227_0_0_1"/>
<reference evidence="2 4" key="1">
    <citation type="journal article" date="2011" name="Nature">
        <title>The Medicago genome provides insight into the evolution of rhizobial symbioses.</title>
        <authorList>
            <person name="Young N.D."/>
            <person name="Debelle F."/>
            <person name="Oldroyd G.E."/>
            <person name="Geurts R."/>
            <person name="Cannon S.B."/>
            <person name="Udvardi M.K."/>
            <person name="Benedito V.A."/>
            <person name="Mayer K.F."/>
            <person name="Gouzy J."/>
            <person name="Schoof H."/>
            <person name="Van de Peer Y."/>
            <person name="Proost S."/>
            <person name="Cook D.R."/>
            <person name="Meyers B.C."/>
            <person name="Spannagl M."/>
            <person name="Cheung F."/>
            <person name="De Mita S."/>
            <person name="Krishnakumar V."/>
            <person name="Gundlach H."/>
            <person name="Zhou S."/>
            <person name="Mudge J."/>
            <person name="Bharti A.K."/>
            <person name="Murray J.D."/>
            <person name="Naoumkina M.A."/>
            <person name="Rosen B."/>
            <person name="Silverstein K.A."/>
            <person name="Tang H."/>
            <person name="Rombauts S."/>
            <person name="Zhao P.X."/>
            <person name="Zhou P."/>
            <person name="Barbe V."/>
            <person name="Bardou P."/>
            <person name="Bechner M."/>
            <person name="Bellec A."/>
            <person name="Berger A."/>
            <person name="Berges H."/>
            <person name="Bidwell S."/>
            <person name="Bisseling T."/>
            <person name="Choisne N."/>
            <person name="Couloux A."/>
            <person name="Denny R."/>
            <person name="Deshpande S."/>
            <person name="Dai X."/>
            <person name="Doyle J.J."/>
            <person name="Dudez A.M."/>
            <person name="Farmer A.D."/>
            <person name="Fouteau S."/>
            <person name="Franken C."/>
            <person name="Gibelin C."/>
            <person name="Gish J."/>
            <person name="Goldstein S."/>
            <person name="Gonzalez A.J."/>
            <person name="Green P.J."/>
            <person name="Hallab A."/>
            <person name="Hartog M."/>
            <person name="Hua A."/>
            <person name="Humphray S.J."/>
            <person name="Jeong D.H."/>
            <person name="Jing Y."/>
            <person name="Jocker A."/>
            <person name="Kenton S.M."/>
            <person name="Kim D.J."/>
            <person name="Klee K."/>
            <person name="Lai H."/>
            <person name="Lang C."/>
            <person name="Lin S."/>
            <person name="Macmil S.L."/>
            <person name="Magdelenat G."/>
            <person name="Matthews L."/>
            <person name="McCorrison J."/>
            <person name="Monaghan E.L."/>
            <person name="Mun J.H."/>
            <person name="Najar F.Z."/>
            <person name="Nicholson C."/>
            <person name="Noirot C."/>
            <person name="O'Bleness M."/>
            <person name="Paule C.R."/>
            <person name="Poulain J."/>
            <person name="Prion F."/>
            <person name="Qin B."/>
            <person name="Qu C."/>
            <person name="Retzel E.F."/>
            <person name="Riddle C."/>
            <person name="Sallet E."/>
            <person name="Samain S."/>
            <person name="Samson N."/>
            <person name="Sanders I."/>
            <person name="Saurat O."/>
            <person name="Scarpelli C."/>
            <person name="Schiex T."/>
            <person name="Segurens B."/>
            <person name="Severin A.J."/>
            <person name="Sherrier D.J."/>
            <person name="Shi R."/>
            <person name="Sims S."/>
            <person name="Singer S.R."/>
            <person name="Sinharoy S."/>
            <person name="Sterck L."/>
            <person name="Viollet A."/>
            <person name="Wang B.B."/>
            <person name="Wang K."/>
            <person name="Wang M."/>
            <person name="Wang X."/>
            <person name="Warfsmann J."/>
            <person name="Weissenbach J."/>
            <person name="White D.D."/>
            <person name="White J.D."/>
            <person name="Wiley G.B."/>
            <person name="Wincker P."/>
            <person name="Xing Y."/>
            <person name="Yang L."/>
            <person name="Yao Z."/>
            <person name="Ying F."/>
            <person name="Zhai J."/>
            <person name="Zhou L."/>
            <person name="Zuber A."/>
            <person name="Denarie J."/>
            <person name="Dixon R.A."/>
            <person name="May G.D."/>
            <person name="Schwartz D.C."/>
            <person name="Rogers J."/>
            <person name="Quetier F."/>
            <person name="Town C.D."/>
            <person name="Roe B.A."/>
        </authorList>
    </citation>
    <scope>NUCLEOTIDE SEQUENCE [LARGE SCALE GENOMIC DNA]</scope>
    <source>
        <strain evidence="2">A17</strain>
        <strain evidence="3 4">cv. Jemalong A17</strain>
    </source>
</reference>
<dbReference type="PaxDb" id="3880-AES97764"/>
<dbReference type="GO" id="GO:1990904">
    <property type="term" value="C:ribonucleoprotein complex"/>
    <property type="evidence" value="ECO:0000318"/>
    <property type="project" value="GO_Central"/>
</dbReference>
<feature type="domain" description="Mei2-like C-terminal RNA recognition motif" evidence="1">
    <location>
        <begin position="73"/>
        <end position="184"/>
    </location>
</feature>
<organism evidence="2 4">
    <name type="scientific">Medicago truncatula</name>
    <name type="common">Barrel medic</name>
    <name type="synonym">Medicago tribuloides</name>
    <dbReference type="NCBI Taxonomy" id="3880"/>
    <lineage>
        <taxon>Eukaryota</taxon>
        <taxon>Viridiplantae</taxon>
        <taxon>Streptophyta</taxon>
        <taxon>Embryophyta</taxon>
        <taxon>Tracheophyta</taxon>
        <taxon>Spermatophyta</taxon>
        <taxon>Magnoliopsida</taxon>
        <taxon>eudicotyledons</taxon>
        <taxon>Gunneridae</taxon>
        <taxon>Pentapetalae</taxon>
        <taxon>rosids</taxon>
        <taxon>fabids</taxon>
        <taxon>Fabales</taxon>
        <taxon>Fabaceae</taxon>
        <taxon>Papilionoideae</taxon>
        <taxon>50 kb inversion clade</taxon>
        <taxon>NPAAA clade</taxon>
        <taxon>Hologalegina</taxon>
        <taxon>IRL clade</taxon>
        <taxon>Trifolieae</taxon>
        <taxon>Medicago</taxon>
    </lineage>
</organism>
<dbReference type="eggNOG" id="KOG4660">
    <property type="taxonomic scope" value="Eukaryota"/>
</dbReference>
<proteinExistence type="predicted"/>
<evidence type="ECO:0000259" key="1">
    <source>
        <dbReference type="Pfam" id="PF04059"/>
    </source>
</evidence>
<accession>A0A0C3XL78</accession>
<reference evidence="2 4" key="2">
    <citation type="journal article" date="2014" name="BMC Genomics">
        <title>An improved genome release (version Mt4.0) for the model legume Medicago truncatula.</title>
        <authorList>
            <person name="Tang H."/>
            <person name="Krishnakumar V."/>
            <person name="Bidwell S."/>
            <person name="Rosen B."/>
            <person name="Chan A."/>
            <person name="Zhou S."/>
            <person name="Gentzbittel L."/>
            <person name="Childs K.L."/>
            <person name="Yandell M."/>
            <person name="Gundlach H."/>
            <person name="Mayer K.F."/>
            <person name="Schwartz D.C."/>
            <person name="Town C.D."/>
        </authorList>
    </citation>
    <scope>GENOME REANNOTATION</scope>
    <source>
        <strain evidence="3 4">cv. Jemalong A17</strain>
    </source>
</reference>
<keyword evidence="4" id="KW-1185">Reference proteome</keyword>
<accession>G7K8Z5</accession>
<dbReference type="Pfam" id="PF04059">
    <property type="entry name" value="RRM_2"/>
    <property type="match status" value="1"/>
</dbReference>
<dbReference type="SUPFAM" id="SSF54928">
    <property type="entry name" value="RNA-binding domain, RBD"/>
    <property type="match status" value="1"/>
</dbReference>
<evidence type="ECO:0000313" key="3">
    <source>
        <dbReference type="EnsemblPlants" id="AES97764"/>
    </source>
</evidence>
<dbReference type="InterPro" id="IPR035979">
    <property type="entry name" value="RBD_domain_sf"/>
</dbReference>
<dbReference type="Gene3D" id="3.30.70.330">
    <property type="match status" value="1"/>
</dbReference>
<reference evidence="3" key="3">
    <citation type="submission" date="2015-04" db="UniProtKB">
        <authorList>
            <consortium name="EnsemblPlants"/>
        </authorList>
    </citation>
    <scope>IDENTIFICATION</scope>
    <source>
        <strain evidence="3">cv. Jemalong A17</strain>
    </source>
</reference>
<dbReference type="AlphaFoldDB" id="G7K8Z5"/>
<evidence type="ECO:0000313" key="2">
    <source>
        <dbReference type="EMBL" id="AES97764.2"/>
    </source>
</evidence>
<evidence type="ECO:0000313" key="4">
    <source>
        <dbReference type="Proteomes" id="UP000002051"/>
    </source>
</evidence>
<gene>
    <name evidence="2" type="ordered locus">MTR_5g059620</name>
</gene>
<dbReference type="InterPro" id="IPR012677">
    <property type="entry name" value="Nucleotide-bd_a/b_plait_sf"/>
</dbReference>
<name>G7K8Z5_MEDTR</name>
<protein>
    <submittedName>
        <fullName evidence="2">RNA recognition motif 3 in plant MEI2-like protein</fullName>
    </submittedName>
</protein>
<dbReference type="EnsemblPlants" id="AES97764">
    <property type="protein sequence ID" value="AES97764"/>
    <property type="gene ID" value="MTR_5g059620"/>
</dbReference>